<dbReference type="InterPro" id="IPR029058">
    <property type="entry name" value="AB_hydrolase_fold"/>
</dbReference>
<dbReference type="InterPro" id="IPR022742">
    <property type="entry name" value="Hydrolase_4"/>
</dbReference>
<accession>A0A366D5A3</accession>
<proteinExistence type="predicted"/>
<name>A0A366D5A3_9NOCA</name>
<dbReference type="Gene3D" id="3.40.50.1820">
    <property type="entry name" value="alpha/beta hydrolase"/>
    <property type="match status" value="1"/>
</dbReference>
<dbReference type="Proteomes" id="UP000252586">
    <property type="component" value="Unassembled WGS sequence"/>
</dbReference>
<dbReference type="GO" id="GO:0016787">
    <property type="term" value="F:hydrolase activity"/>
    <property type="evidence" value="ECO:0007669"/>
    <property type="project" value="UniProtKB-KW"/>
</dbReference>
<keyword evidence="3" id="KW-1185">Reference proteome</keyword>
<organism evidence="2 3">
    <name type="scientific">Nocardia puris</name>
    <dbReference type="NCBI Taxonomy" id="208602"/>
    <lineage>
        <taxon>Bacteria</taxon>
        <taxon>Bacillati</taxon>
        <taxon>Actinomycetota</taxon>
        <taxon>Actinomycetes</taxon>
        <taxon>Mycobacteriales</taxon>
        <taxon>Nocardiaceae</taxon>
        <taxon>Nocardia</taxon>
    </lineage>
</organism>
<evidence type="ECO:0000313" key="2">
    <source>
        <dbReference type="EMBL" id="RBO84488.1"/>
    </source>
</evidence>
<dbReference type="Pfam" id="PF12146">
    <property type="entry name" value="Hydrolase_4"/>
    <property type="match status" value="1"/>
</dbReference>
<evidence type="ECO:0000259" key="1">
    <source>
        <dbReference type="Pfam" id="PF12146"/>
    </source>
</evidence>
<dbReference type="AlphaFoldDB" id="A0A366D5A3"/>
<protein>
    <submittedName>
        <fullName evidence="2">Alpha-beta hydrolase superfamily lysophospholipase</fullName>
    </submittedName>
</protein>
<comment type="caution">
    <text evidence="2">The sequence shown here is derived from an EMBL/GenBank/DDBJ whole genome shotgun (WGS) entry which is preliminary data.</text>
</comment>
<sequence length="264" mass="28403">MPVESVTLGSVDGVRLDAAVHMASVPAKGVVLLVHGITVDMDEGGGMFVRLAERLTAVGFDVVRFSFRGHGNSGGTQRGVTIAGECLDLEAAVQFLQGRFPGRFSIVAASFGAVSTVLSLPWLADGLDRLVLWNPVLDLRHTFLEPDLAWGEENFGASQRKLLHDTGVLVVDGEFELGRVLFSEFAHYDPLARFLDSTVPSLIVHGDRDTAVSYEISARAAMSRPNTALRTIAGSDHGFDSREREDQAISETVDWLVGQVAPAS</sequence>
<reference evidence="2 3" key="1">
    <citation type="submission" date="2018-06" db="EMBL/GenBank/DDBJ databases">
        <title>Genomic Encyclopedia of Type Strains, Phase IV (KMG-IV): sequencing the most valuable type-strain genomes for metagenomic binning, comparative biology and taxonomic classification.</title>
        <authorList>
            <person name="Goeker M."/>
        </authorList>
    </citation>
    <scope>NUCLEOTIDE SEQUENCE [LARGE SCALE GENOMIC DNA]</scope>
    <source>
        <strain evidence="2 3">DSM 44599</strain>
    </source>
</reference>
<dbReference type="EMBL" id="QNRE01000016">
    <property type="protein sequence ID" value="RBO84488.1"/>
    <property type="molecule type" value="Genomic_DNA"/>
</dbReference>
<feature type="domain" description="Serine aminopeptidase S33" evidence="1">
    <location>
        <begin position="27"/>
        <end position="146"/>
    </location>
</feature>
<evidence type="ECO:0000313" key="3">
    <source>
        <dbReference type="Proteomes" id="UP000252586"/>
    </source>
</evidence>
<gene>
    <name evidence="2" type="ORF">DFR74_11649</name>
</gene>
<dbReference type="SUPFAM" id="SSF53474">
    <property type="entry name" value="alpha/beta-Hydrolases"/>
    <property type="match status" value="1"/>
</dbReference>
<dbReference type="STRING" id="1210090.GCA_001613185_03996"/>
<keyword evidence="2" id="KW-0378">Hydrolase</keyword>